<organism evidence="3 4">
    <name type="scientific">Roridomyces roridus</name>
    <dbReference type="NCBI Taxonomy" id="1738132"/>
    <lineage>
        <taxon>Eukaryota</taxon>
        <taxon>Fungi</taxon>
        <taxon>Dikarya</taxon>
        <taxon>Basidiomycota</taxon>
        <taxon>Agaricomycotina</taxon>
        <taxon>Agaricomycetes</taxon>
        <taxon>Agaricomycetidae</taxon>
        <taxon>Agaricales</taxon>
        <taxon>Marasmiineae</taxon>
        <taxon>Mycenaceae</taxon>
        <taxon>Roridomyces</taxon>
    </lineage>
</organism>
<dbReference type="Gene3D" id="2.40.40.10">
    <property type="entry name" value="RlpA-like domain"/>
    <property type="match status" value="1"/>
</dbReference>
<dbReference type="PANTHER" id="PTHR31836:SF27">
    <property type="entry name" value="RLPA-LIKE PROTEIN DOUBLE-PSI BETA-BARREL DOMAIN-CONTAINING PROTEIN"/>
    <property type="match status" value="1"/>
</dbReference>
<dbReference type="CDD" id="cd22191">
    <property type="entry name" value="DPBB_RlpA_EXP_N-like"/>
    <property type="match status" value="1"/>
</dbReference>
<dbReference type="InterPro" id="IPR036908">
    <property type="entry name" value="RlpA-like_sf"/>
</dbReference>
<protein>
    <submittedName>
        <fullName evidence="3">Barwin-like endoglucanase</fullName>
    </submittedName>
</protein>
<keyword evidence="1 2" id="KW-0732">Signal</keyword>
<sequence>MERFPTIVLLLVALCYTFLSAYCAPVASEAQLDALKKNYSGDGTFYAPGLGACGVTNSAGQLIVAVGHGVFDSFPGADESGNPNNNPICGRKLKATYQGKSVEVSVQDRCAGCAGAADLDFTEAGFKKLSPLAVGRLKGVQWEWL</sequence>
<accession>A0AAD7FCP8</accession>
<evidence type="ECO:0000256" key="2">
    <source>
        <dbReference type="SAM" id="SignalP"/>
    </source>
</evidence>
<feature type="chain" id="PRO_5042286258" evidence="2">
    <location>
        <begin position="24"/>
        <end position="145"/>
    </location>
</feature>
<dbReference type="Proteomes" id="UP001221142">
    <property type="component" value="Unassembled WGS sequence"/>
</dbReference>
<proteinExistence type="predicted"/>
<feature type="signal peptide" evidence="2">
    <location>
        <begin position="1"/>
        <end position="23"/>
    </location>
</feature>
<keyword evidence="4" id="KW-1185">Reference proteome</keyword>
<evidence type="ECO:0000256" key="1">
    <source>
        <dbReference type="ARBA" id="ARBA00022729"/>
    </source>
</evidence>
<dbReference type="InterPro" id="IPR051477">
    <property type="entry name" value="Expansin_CellWall"/>
</dbReference>
<dbReference type="AlphaFoldDB" id="A0AAD7FCP8"/>
<reference evidence="3" key="1">
    <citation type="submission" date="2023-03" db="EMBL/GenBank/DDBJ databases">
        <title>Massive genome expansion in bonnet fungi (Mycena s.s.) driven by repeated elements and novel gene families across ecological guilds.</title>
        <authorList>
            <consortium name="Lawrence Berkeley National Laboratory"/>
            <person name="Harder C.B."/>
            <person name="Miyauchi S."/>
            <person name="Viragh M."/>
            <person name="Kuo A."/>
            <person name="Thoen E."/>
            <person name="Andreopoulos B."/>
            <person name="Lu D."/>
            <person name="Skrede I."/>
            <person name="Drula E."/>
            <person name="Henrissat B."/>
            <person name="Morin E."/>
            <person name="Kohler A."/>
            <person name="Barry K."/>
            <person name="LaButti K."/>
            <person name="Morin E."/>
            <person name="Salamov A."/>
            <person name="Lipzen A."/>
            <person name="Mereny Z."/>
            <person name="Hegedus B."/>
            <person name="Baldrian P."/>
            <person name="Stursova M."/>
            <person name="Weitz H."/>
            <person name="Taylor A."/>
            <person name="Grigoriev I.V."/>
            <person name="Nagy L.G."/>
            <person name="Martin F."/>
            <person name="Kauserud H."/>
        </authorList>
    </citation>
    <scope>NUCLEOTIDE SEQUENCE</scope>
    <source>
        <strain evidence="3">9284</strain>
    </source>
</reference>
<name>A0AAD7FCP8_9AGAR</name>
<gene>
    <name evidence="3" type="ORF">FB45DRAFT_843965</name>
</gene>
<dbReference type="PANTHER" id="PTHR31836">
    <property type="match status" value="1"/>
</dbReference>
<dbReference type="EMBL" id="JARKIF010000033">
    <property type="protein sequence ID" value="KAJ7611166.1"/>
    <property type="molecule type" value="Genomic_DNA"/>
</dbReference>
<comment type="caution">
    <text evidence="3">The sequence shown here is derived from an EMBL/GenBank/DDBJ whole genome shotgun (WGS) entry which is preliminary data.</text>
</comment>
<evidence type="ECO:0000313" key="4">
    <source>
        <dbReference type="Proteomes" id="UP001221142"/>
    </source>
</evidence>
<evidence type="ECO:0000313" key="3">
    <source>
        <dbReference type="EMBL" id="KAJ7611166.1"/>
    </source>
</evidence>
<dbReference type="SUPFAM" id="SSF50685">
    <property type="entry name" value="Barwin-like endoglucanases"/>
    <property type="match status" value="1"/>
</dbReference>